<dbReference type="AlphaFoldDB" id="B3T422"/>
<feature type="compositionally biased region" description="Acidic residues" evidence="1">
    <location>
        <begin position="137"/>
        <end position="214"/>
    </location>
</feature>
<proteinExistence type="predicted"/>
<feature type="region of interest" description="Disordered" evidence="1">
    <location>
        <begin position="137"/>
        <end position="272"/>
    </location>
</feature>
<gene>
    <name evidence="2" type="ORF">ALOHA_HF4000ANIW133K13ctg1g6</name>
</gene>
<name>B3T422_9ARCH</name>
<feature type="compositionally biased region" description="Basic residues" evidence="1">
    <location>
        <begin position="220"/>
        <end position="272"/>
    </location>
</feature>
<dbReference type="EMBL" id="EU016598">
    <property type="protein sequence ID" value="ABZ07331.1"/>
    <property type="molecule type" value="Genomic_DNA"/>
</dbReference>
<dbReference type="Gene3D" id="1.20.1480.30">
    <property type="entry name" value="Designed four-helix bundle protein"/>
    <property type="match status" value="1"/>
</dbReference>
<evidence type="ECO:0000256" key="1">
    <source>
        <dbReference type="SAM" id="MobiDB-lite"/>
    </source>
</evidence>
<sequence>MAKWADYLISKVSYDSNHLILKIKQHTDNGETISQGDIVDRDTLANNLGHGAKYRTLYNSLDKVRIGKNVRYFRAYEHHYIRIDKNKVTTDNLGDLPNIEESTYVEKPALPPTKPKPTDETKPLSATSSAFFAEPVEETVEPVEETVEPVEETVEPVEETVEPVEETVEPVEETVEPVEETVEPVEETVEPVEETVEPVEETVEPVEETVEPVEETPKETKKRLITKHKAPAKKKKAPAKKKKAPAKKKKAPAKKKKAPAKKKKAPAKKRKR</sequence>
<dbReference type="InterPro" id="IPR024997">
    <property type="entry name" value="DUF3892"/>
</dbReference>
<evidence type="ECO:0000313" key="2">
    <source>
        <dbReference type="EMBL" id="ABZ07331.1"/>
    </source>
</evidence>
<organism evidence="2">
    <name type="scientific">uncultured marine crenarchaeote HF4000_ANIW133K13</name>
    <dbReference type="NCBI Taxonomy" id="455572"/>
    <lineage>
        <taxon>Archaea</taxon>
        <taxon>Nitrososphaerota</taxon>
        <taxon>Nitrososphaeria</taxon>
        <taxon>Nitrosopumilales</taxon>
        <taxon>environmental samples</taxon>
    </lineage>
</organism>
<dbReference type="SUPFAM" id="SSF58104">
    <property type="entry name" value="Methyl-accepting chemotaxis protein (MCP) signaling domain"/>
    <property type="match status" value="1"/>
</dbReference>
<protein>
    <recommendedName>
        <fullName evidence="3">DUF3892 domain-containing protein</fullName>
    </recommendedName>
</protein>
<evidence type="ECO:0008006" key="3">
    <source>
        <dbReference type="Google" id="ProtNLM"/>
    </source>
</evidence>
<dbReference type="Pfam" id="PF13031">
    <property type="entry name" value="DUF3892"/>
    <property type="match status" value="1"/>
</dbReference>
<reference evidence="2" key="1">
    <citation type="journal article" date="2008" name="ISME J.">
        <title>Genomic patterns of recombination, clonal divergence and environment in marine microbial populations.</title>
        <authorList>
            <person name="Konstantinidis K.T."/>
            <person name="Delong E.F."/>
        </authorList>
    </citation>
    <scope>NUCLEOTIDE SEQUENCE</scope>
</reference>
<accession>B3T422</accession>